<gene>
    <name evidence="3" type="ORF">SLS63_003931</name>
</gene>
<organism evidence="3 4">
    <name type="scientific">Diaporthe eres</name>
    <name type="common">Phomopsis oblonga</name>
    <dbReference type="NCBI Taxonomy" id="83184"/>
    <lineage>
        <taxon>Eukaryota</taxon>
        <taxon>Fungi</taxon>
        <taxon>Dikarya</taxon>
        <taxon>Ascomycota</taxon>
        <taxon>Pezizomycotina</taxon>
        <taxon>Sordariomycetes</taxon>
        <taxon>Sordariomycetidae</taxon>
        <taxon>Diaporthales</taxon>
        <taxon>Diaporthaceae</taxon>
        <taxon>Diaporthe</taxon>
        <taxon>Diaporthe eres species complex</taxon>
    </lineage>
</organism>
<dbReference type="Gene3D" id="3.40.50.720">
    <property type="entry name" value="NAD(P)-binding Rossmann-like Domain"/>
    <property type="match status" value="1"/>
</dbReference>
<dbReference type="InterPro" id="IPR051450">
    <property type="entry name" value="Gfo/Idh/MocA_Oxidoreductases"/>
</dbReference>
<evidence type="ECO:0008006" key="5">
    <source>
        <dbReference type="Google" id="ProtNLM"/>
    </source>
</evidence>
<dbReference type="InterPro" id="IPR000683">
    <property type="entry name" value="Gfo/Idh/MocA-like_OxRdtase_N"/>
</dbReference>
<dbReference type="PANTHER" id="PTHR43377">
    <property type="entry name" value="BILIVERDIN REDUCTASE A"/>
    <property type="match status" value="1"/>
</dbReference>
<sequence>MAASQQIVSIAIIGSGLIGPRHAKAVIQDPNASLHCIVDPSPAAESVASELGTTYYPSISDMLASSSGKPDAAIVCTPNKTHVALSSELLSAGIHVLCEKPVSVDIPSGESLVAHARAHPSLHLLAGHHRRFNPYVLATKRILESKTHSLGQITAISGLWALYKPPSYYDPPTEWRRSGESGGPVWINLIHEIDILHSLLDSRIVRVAAFETPKRRGHDAEEGGAILLHFDNGVVGTFLLSDAVVSPHAFEMATGENPIIPRTGRDVYRIFGTDGTLSVPDLRRSFYNSDSGVEKSWSSELSEATETLQDWLSEEEKAKVPFELQVAHFVRVIRGDEKPVCSGEDGLAAVRVAEAVRRALRTGGVVDVERADKNIGGPAHL</sequence>
<dbReference type="Pfam" id="PF02894">
    <property type="entry name" value="GFO_IDH_MocA_C"/>
    <property type="match status" value="1"/>
</dbReference>
<evidence type="ECO:0000313" key="3">
    <source>
        <dbReference type="EMBL" id="KAK7735461.1"/>
    </source>
</evidence>
<evidence type="ECO:0000259" key="2">
    <source>
        <dbReference type="Pfam" id="PF02894"/>
    </source>
</evidence>
<dbReference type="EMBL" id="JAKNSF020000013">
    <property type="protein sequence ID" value="KAK7735461.1"/>
    <property type="molecule type" value="Genomic_DNA"/>
</dbReference>
<dbReference type="SUPFAM" id="SSF55347">
    <property type="entry name" value="Glyceraldehyde-3-phosphate dehydrogenase-like, C-terminal domain"/>
    <property type="match status" value="1"/>
</dbReference>
<accession>A0ABR1PFH6</accession>
<name>A0ABR1PFH6_DIAER</name>
<dbReference type="InterPro" id="IPR036291">
    <property type="entry name" value="NAD(P)-bd_dom_sf"/>
</dbReference>
<dbReference type="SUPFAM" id="SSF51735">
    <property type="entry name" value="NAD(P)-binding Rossmann-fold domains"/>
    <property type="match status" value="1"/>
</dbReference>
<keyword evidence="4" id="KW-1185">Reference proteome</keyword>
<dbReference type="Pfam" id="PF01408">
    <property type="entry name" value="GFO_IDH_MocA"/>
    <property type="match status" value="1"/>
</dbReference>
<dbReference type="PANTHER" id="PTHR43377:SF1">
    <property type="entry name" value="BILIVERDIN REDUCTASE A"/>
    <property type="match status" value="1"/>
</dbReference>
<dbReference type="Gene3D" id="3.30.360.10">
    <property type="entry name" value="Dihydrodipicolinate Reductase, domain 2"/>
    <property type="match status" value="1"/>
</dbReference>
<protein>
    <recommendedName>
        <fullName evidence="5">Quinate utilization oxidoreductase QutH</fullName>
    </recommendedName>
</protein>
<proteinExistence type="predicted"/>
<reference evidence="3 4" key="1">
    <citation type="submission" date="2024-02" db="EMBL/GenBank/DDBJ databases">
        <title>De novo assembly and annotation of 12 fungi associated with fruit tree decline syndrome in Ontario, Canada.</title>
        <authorList>
            <person name="Sulman M."/>
            <person name="Ellouze W."/>
            <person name="Ilyukhin E."/>
        </authorList>
    </citation>
    <scope>NUCLEOTIDE SEQUENCE [LARGE SCALE GENOMIC DNA]</scope>
    <source>
        <strain evidence="3 4">M169</strain>
    </source>
</reference>
<dbReference type="InterPro" id="IPR004104">
    <property type="entry name" value="Gfo/Idh/MocA-like_OxRdtase_C"/>
</dbReference>
<comment type="caution">
    <text evidence="3">The sequence shown here is derived from an EMBL/GenBank/DDBJ whole genome shotgun (WGS) entry which is preliminary data.</text>
</comment>
<feature type="domain" description="Gfo/Idh/MocA-like oxidoreductase N-terminal" evidence="1">
    <location>
        <begin position="9"/>
        <end position="120"/>
    </location>
</feature>
<evidence type="ECO:0000313" key="4">
    <source>
        <dbReference type="Proteomes" id="UP001430848"/>
    </source>
</evidence>
<dbReference type="Proteomes" id="UP001430848">
    <property type="component" value="Unassembled WGS sequence"/>
</dbReference>
<evidence type="ECO:0000259" key="1">
    <source>
        <dbReference type="Pfam" id="PF01408"/>
    </source>
</evidence>
<feature type="domain" description="Gfo/Idh/MocA-like oxidoreductase C-terminal" evidence="2">
    <location>
        <begin position="147"/>
        <end position="367"/>
    </location>
</feature>